<feature type="compositionally biased region" description="Low complexity" evidence="1">
    <location>
        <begin position="49"/>
        <end position="67"/>
    </location>
</feature>
<accession>A0AB34H865</accession>
<comment type="caution">
    <text evidence="2">The sequence shown here is derived from an EMBL/GenBank/DDBJ whole genome shotgun (WGS) entry which is preliminary data.</text>
</comment>
<evidence type="ECO:0000313" key="2">
    <source>
        <dbReference type="EMBL" id="KAJ8787869.1"/>
    </source>
</evidence>
<reference evidence="2 3" key="1">
    <citation type="submission" date="2022-11" db="EMBL/GenBank/DDBJ databases">
        <title>Whole genome sequence of Eschrichtius robustus ER-17-0199.</title>
        <authorList>
            <person name="Bruniche-Olsen A."/>
            <person name="Black A.N."/>
            <person name="Fields C.J."/>
            <person name="Walden K."/>
            <person name="Dewoody J.A."/>
        </authorList>
    </citation>
    <scope>NUCLEOTIDE SEQUENCE [LARGE SCALE GENOMIC DNA]</scope>
    <source>
        <strain evidence="2">ER-17-0199</strain>
        <tissue evidence="2">Blubber</tissue>
    </source>
</reference>
<evidence type="ECO:0000256" key="1">
    <source>
        <dbReference type="SAM" id="MobiDB-lite"/>
    </source>
</evidence>
<evidence type="ECO:0000313" key="3">
    <source>
        <dbReference type="Proteomes" id="UP001159641"/>
    </source>
</evidence>
<feature type="compositionally biased region" description="Pro residues" evidence="1">
    <location>
        <begin position="88"/>
        <end position="103"/>
    </location>
</feature>
<dbReference type="AlphaFoldDB" id="A0AB34H865"/>
<feature type="region of interest" description="Disordered" evidence="1">
    <location>
        <begin position="1"/>
        <end position="26"/>
    </location>
</feature>
<dbReference type="EMBL" id="JAIQCJ010001699">
    <property type="protein sequence ID" value="KAJ8787869.1"/>
    <property type="molecule type" value="Genomic_DNA"/>
</dbReference>
<gene>
    <name evidence="2" type="ORF">J1605_005673</name>
</gene>
<organism evidence="2 3">
    <name type="scientific">Eschrichtius robustus</name>
    <name type="common">California gray whale</name>
    <name type="synonym">Eschrichtius gibbosus</name>
    <dbReference type="NCBI Taxonomy" id="9764"/>
    <lineage>
        <taxon>Eukaryota</taxon>
        <taxon>Metazoa</taxon>
        <taxon>Chordata</taxon>
        <taxon>Craniata</taxon>
        <taxon>Vertebrata</taxon>
        <taxon>Euteleostomi</taxon>
        <taxon>Mammalia</taxon>
        <taxon>Eutheria</taxon>
        <taxon>Laurasiatheria</taxon>
        <taxon>Artiodactyla</taxon>
        <taxon>Whippomorpha</taxon>
        <taxon>Cetacea</taxon>
        <taxon>Mysticeti</taxon>
        <taxon>Eschrichtiidae</taxon>
        <taxon>Eschrichtius</taxon>
    </lineage>
</organism>
<feature type="region of interest" description="Disordered" evidence="1">
    <location>
        <begin position="49"/>
        <end position="126"/>
    </location>
</feature>
<feature type="compositionally biased region" description="Polar residues" evidence="1">
    <location>
        <begin position="14"/>
        <end position="25"/>
    </location>
</feature>
<dbReference type="Proteomes" id="UP001159641">
    <property type="component" value="Unassembled WGS sequence"/>
</dbReference>
<sequence>MAAPARGHAPTPPTSGARSGRNLCSSPAPAVRKAAAAFPRVFLLVSRRPSAAGRATRPAAAASLALRPPSPARTMSSEVARHLVSPRSPAPLPGTPALLPRPLPAAEASRGFPSSPKLSLKRGRFL</sequence>
<keyword evidence="3" id="KW-1185">Reference proteome</keyword>
<proteinExistence type="predicted"/>
<protein>
    <submittedName>
        <fullName evidence="2">Uncharacterized protein</fullName>
    </submittedName>
</protein>
<name>A0AB34H865_ESCRO</name>